<dbReference type="AlphaFoldDB" id="A0A5B7F7G3"/>
<accession>A0A5B7F7G3</accession>
<evidence type="ECO:0000313" key="2">
    <source>
        <dbReference type="EMBL" id="MPC41169.1"/>
    </source>
</evidence>
<evidence type="ECO:0000256" key="1">
    <source>
        <dbReference type="SAM" id="MobiDB-lite"/>
    </source>
</evidence>
<proteinExistence type="predicted"/>
<protein>
    <submittedName>
        <fullName evidence="2">Uncharacterized protein</fullName>
    </submittedName>
</protein>
<feature type="region of interest" description="Disordered" evidence="1">
    <location>
        <begin position="1"/>
        <end position="39"/>
    </location>
</feature>
<evidence type="ECO:0000313" key="3">
    <source>
        <dbReference type="Proteomes" id="UP000324222"/>
    </source>
</evidence>
<reference evidence="2 3" key="1">
    <citation type="submission" date="2019-05" db="EMBL/GenBank/DDBJ databases">
        <title>Another draft genome of Portunus trituberculatus and its Hox gene families provides insights of decapod evolution.</title>
        <authorList>
            <person name="Jeong J.-H."/>
            <person name="Song I."/>
            <person name="Kim S."/>
            <person name="Choi T."/>
            <person name="Kim D."/>
            <person name="Ryu S."/>
            <person name="Kim W."/>
        </authorList>
    </citation>
    <scope>NUCLEOTIDE SEQUENCE [LARGE SCALE GENOMIC DNA]</scope>
    <source>
        <tissue evidence="2">Muscle</tissue>
    </source>
</reference>
<feature type="compositionally biased region" description="Basic and acidic residues" evidence="1">
    <location>
        <begin position="1"/>
        <end position="14"/>
    </location>
</feature>
<dbReference type="Proteomes" id="UP000324222">
    <property type="component" value="Unassembled WGS sequence"/>
</dbReference>
<sequence>MKRVREGKGKGRKDEEEESDDMTRDEKSKRRKRKRKKRPYLRPSVCAALILHPRQGTQGNKLSYVSSRDFLLSPPWLLREGKAVISLPFPRPLCSLTVTWELCFSECRRLVGLSYSQLAYTGREGTVKGSSGSRRRPALLNGASWGGCLVPTCRFTRVLRY</sequence>
<dbReference type="EMBL" id="VSRR010004954">
    <property type="protein sequence ID" value="MPC41169.1"/>
    <property type="molecule type" value="Genomic_DNA"/>
</dbReference>
<keyword evidence="3" id="KW-1185">Reference proteome</keyword>
<comment type="caution">
    <text evidence="2">The sequence shown here is derived from an EMBL/GenBank/DDBJ whole genome shotgun (WGS) entry which is preliminary data.</text>
</comment>
<gene>
    <name evidence="2" type="ORF">E2C01_034755</name>
</gene>
<organism evidence="2 3">
    <name type="scientific">Portunus trituberculatus</name>
    <name type="common">Swimming crab</name>
    <name type="synonym">Neptunus trituberculatus</name>
    <dbReference type="NCBI Taxonomy" id="210409"/>
    <lineage>
        <taxon>Eukaryota</taxon>
        <taxon>Metazoa</taxon>
        <taxon>Ecdysozoa</taxon>
        <taxon>Arthropoda</taxon>
        <taxon>Crustacea</taxon>
        <taxon>Multicrustacea</taxon>
        <taxon>Malacostraca</taxon>
        <taxon>Eumalacostraca</taxon>
        <taxon>Eucarida</taxon>
        <taxon>Decapoda</taxon>
        <taxon>Pleocyemata</taxon>
        <taxon>Brachyura</taxon>
        <taxon>Eubrachyura</taxon>
        <taxon>Portunoidea</taxon>
        <taxon>Portunidae</taxon>
        <taxon>Portuninae</taxon>
        <taxon>Portunus</taxon>
    </lineage>
</organism>
<feature type="compositionally biased region" description="Basic residues" evidence="1">
    <location>
        <begin position="29"/>
        <end position="39"/>
    </location>
</feature>
<name>A0A5B7F7G3_PORTR</name>